<dbReference type="AlphaFoldDB" id="A0AAV6NWN5"/>
<evidence type="ECO:0000259" key="12">
    <source>
        <dbReference type="PROSITE" id="PS50071"/>
    </source>
</evidence>
<dbReference type="InterPro" id="IPR017970">
    <property type="entry name" value="Homeobox_CS"/>
</dbReference>
<name>A0AAV6NWN5_9ROSI</name>
<dbReference type="GO" id="GO:0005634">
    <property type="term" value="C:nucleus"/>
    <property type="evidence" value="ECO:0007669"/>
    <property type="project" value="UniProtKB-SubCell"/>
</dbReference>
<keyword evidence="3 8" id="KW-0238">DNA-binding</keyword>
<comment type="similarity">
    <text evidence="7 10">Belongs to the HD-ZIP homeobox family. Class I subfamily.</text>
</comment>
<feature type="DNA-binding region" description="Homeobox" evidence="8">
    <location>
        <begin position="62"/>
        <end position="121"/>
    </location>
</feature>
<evidence type="ECO:0000256" key="10">
    <source>
        <dbReference type="RuleBase" id="RU369038"/>
    </source>
</evidence>
<dbReference type="Pfam" id="PF00046">
    <property type="entry name" value="Homeodomain"/>
    <property type="match status" value="1"/>
</dbReference>
<evidence type="ECO:0000256" key="1">
    <source>
        <dbReference type="ARBA" id="ARBA00004123"/>
    </source>
</evidence>
<evidence type="ECO:0000256" key="2">
    <source>
        <dbReference type="ARBA" id="ARBA00023015"/>
    </source>
</evidence>
<proteinExistence type="inferred from homology"/>
<evidence type="ECO:0000256" key="3">
    <source>
        <dbReference type="ARBA" id="ARBA00023125"/>
    </source>
</evidence>
<evidence type="ECO:0000256" key="7">
    <source>
        <dbReference type="ARBA" id="ARBA00025748"/>
    </source>
</evidence>
<keyword evidence="2 10" id="KW-0805">Transcription regulation</keyword>
<keyword evidence="14" id="KW-1185">Reference proteome</keyword>
<keyword evidence="4 8" id="KW-0371">Homeobox</keyword>
<dbReference type="GO" id="GO:0043565">
    <property type="term" value="F:sequence-specific DNA binding"/>
    <property type="evidence" value="ECO:0007669"/>
    <property type="project" value="InterPro"/>
</dbReference>
<keyword evidence="11" id="KW-0175">Coiled coil</keyword>
<organism evidence="13 14">
    <name type="scientific">Cucurbita argyrosperma subsp. sororia</name>
    <dbReference type="NCBI Taxonomy" id="37648"/>
    <lineage>
        <taxon>Eukaryota</taxon>
        <taxon>Viridiplantae</taxon>
        <taxon>Streptophyta</taxon>
        <taxon>Embryophyta</taxon>
        <taxon>Tracheophyta</taxon>
        <taxon>Spermatophyta</taxon>
        <taxon>Magnoliopsida</taxon>
        <taxon>eudicotyledons</taxon>
        <taxon>Gunneridae</taxon>
        <taxon>Pentapetalae</taxon>
        <taxon>rosids</taxon>
        <taxon>fabids</taxon>
        <taxon>Cucurbitales</taxon>
        <taxon>Cucurbitaceae</taxon>
        <taxon>Cucurbiteae</taxon>
        <taxon>Cucurbita</taxon>
    </lineage>
</organism>
<dbReference type="InterPro" id="IPR045224">
    <property type="entry name" value="HDZip_class_I_plant"/>
</dbReference>
<accession>A0AAV6NWN5</accession>
<evidence type="ECO:0000313" key="14">
    <source>
        <dbReference type="Proteomes" id="UP000685013"/>
    </source>
</evidence>
<feature type="coiled-coil region" evidence="11">
    <location>
        <begin position="140"/>
        <end position="167"/>
    </location>
</feature>
<dbReference type="GO" id="GO:0045893">
    <property type="term" value="P:positive regulation of DNA-templated transcription"/>
    <property type="evidence" value="ECO:0007669"/>
    <property type="project" value="TreeGrafter"/>
</dbReference>
<dbReference type="EMBL" id="JAGKQH010000004">
    <property type="protein sequence ID" value="KAG6602444.1"/>
    <property type="molecule type" value="Genomic_DNA"/>
</dbReference>
<sequence>MMTDGLIFNRSPGHSNMLFFGSGDSVLRGPRFAMGMEETSKRRPFFSSPDDLFDDDYYDDQPPEKKRRLTQEQVHLLEISFESENKLEPERKTELANKLGLQPRQVAVWFQNRRARWKTKQLERDYDLLKSSYDSFRSSYDFVVKENERLKAEVASLSEKLLAKEVVESSFQAKKSEPFLEHQILVPVVQHSMKIEDHHSCRSNGSAVLDEDGPHLVDSGDSYLLSNDYNGCVLPVFGMNSEEEDGSDDGQGYFSAVYTTDDQQTNEVEPLTWWDWTS</sequence>
<dbReference type="PANTHER" id="PTHR24326">
    <property type="entry name" value="HOMEOBOX-LEUCINE ZIPPER PROTEIN"/>
    <property type="match status" value="1"/>
</dbReference>
<comment type="caution">
    <text evidence="13">The sequence shown here is derived from an EMBL/GenBank/DDBJ whole genome shotgun (WGS) entry which is preliminary data.</text>
</comment>
<dbReference type="InterPro" id="IPR001356">
    <property type="entry name" value="HD"/>
</dbReference>
<dbReference type="SMART" id="SM00389">
    <property type="entry name" value="HOX"/>
    <property type="match status" value="1"/>
</dbReference>
<protein>
    <recommendedName>
        <fullName evidence="10">Homeobox-leucine zipper protein</fullName>
    </recommendedName>
    <alternativeName>
        <fullName evidence="10">HD-ZIP protein</fullName>
    </alternativeName>
    <alternativeName>
        <fullName evidence="10">Homeodomain transcription factor</fullName>
    </alternativeName>
</protein>
<dbReference type="Pfam" id="PF02183">
    <property type="entry name" value="HALZ"/>
    <property type="match status" value="1"/>
</dbReference>
<reference evidence="13 14" key="1">
    <citation type="journal article" date="2021" name="Hortic Res">
        <title>The domestication of Cucurbita argyrosperma as revealed by the genome of its wild relative.</title>
        <authorList>
            <person name="Barrera-Redondo J."/>
            <person name="Sanchez-de la Vega G."/>
            <person name="Aguirre-Liguori J.A."/>
            <person name="Castellanos-Morales G."/>
            <person name="Gutierrez-Guerrero Y.T."/>
            <person name="Aguirre-Dugua X."/>
            <person name="Aguirre-Planter E."/>
            <person name="Tenaillon M.I."/>
            <person name="Lira-Saade R."/>
            <person name="Eguiarte L.E."/>
        </authorList>
    </citation>
    <scope>NUCLEOTIDE SEQUENCE [LARGE SCALE GENOMIC DNA]</scope>
    <source>
        <strain evidence="13">JBR-2021</strain>
    </source>
</reference>
<feature type="non-terminal residue" evidence="13">
    <location>
        <position position="1"/>
    </location>
</feature>
<feature type="domain" description="Homeobox" evidence="12">
    <location>
        <begin position="60"/>
        <end position="120"/>
    </location>
</feature>
<evidence type="ECO:0000256" key="11">
    <source>
        <dbReference type="SAM" id="Coils"/>
    </source>
</evidence>
<evidence type="ECO:0000256" key="6">
    <source>
        <dbReference type="ARBA" id="ARBA00023242"/>
    </source>
</evidence>
<gene>
    <name evidence="13" type="primary">HAT5</name>
    <name evidence="13" type="ORF">SDJN03_07677</name>
</gene>
<dbReference type="Proteomes" id="UP000685013">
    <property type="component" value="Chromosome 4"/>
</dbReference>
<dbReference type="PANTHER" id="PTHR24326:SF497">
    <property type="entry name" value="HOMEOBOX-LEUCINE ZIPPER PROTEIN HAT5"/>
    <property type="match status" value="1"/>
</dbReference>
<dbReference type="InterPro" id="IPR003106">
    <property type="entry name" value="Leu_zip_homeo"/>
</dbReference>
<dbReference type="CDD" id="cd00086">
    <property type="entry name" value="homeodomain"/>
    <property type="match status" value="1"/>
</dbReference>
<dbReference type="GO" id="GO:0042802">
    <property type="term" value="F:identical protein binding"/>
    <property type="evidence" value="ECO:0007669"/>
    <property type="project" value="UniProtKB-ARBA"/>
</dbReference>
<comment type="function">
    <text evidence="10">Transcription factor.</text>
</comment>
<keyword evidence="5 10" id="KW-0804">Transcription</keyword>
<evidence type="ECO:0000313" key="13">
    <source>
        <dbReference type="EMBL" id="KAG6602444.1"/>
    </source>
</evidence>
<evidence type="ECO:0000256" key="9">
    <source>
        <dbReference type="RuleBase" id="RU000682"/>
    </source>
</evidence>
<evidence type="ECO:0000256" key="5">
    <source>
        <dbReference type="ARBA" id="ARBA00023163"/>
    </source>
</evidence>
<dbReference type="GO" id="GO:0000981">
    <property type="term" value="F:DNA-binding transcription factor activity, RNA polymerase II-specific"/>
    <property type="evidence" value="ECO:0007669"/>
    <property type="project" value="UniProtKB-UniRule"/>
</dbReference>
<dbReference type="FunFam" id="1.10.10.60:FF:000159">
    <property type="entry name" value="Homeobox-leucine zipper protein HAT5"/>
    <property type="match status" value="1"/>
</dbReference>
<dbReference type="PROSITE" id="PS50071">
    <property type="entry name" value="HOMEOBOX_2"/>
    <property type="match status" value="1"/>
</dbReference>
<evidence type="ECO:0000256" key="4">
    <source>
        <dbReference type="ARBA" id="ARBA00023155"/>
    </source>
</evidence>
<dbReference type="PROSITE" id="PS00027">
    <property type="entry name" value="HOMEOBOX_1"/>
    <property type="match status" value="1"/>
</dbReference>
<evidence type="ECO:0000256" key="8">
    <source>
        <dbReference type="PROSITE-ProRule" id="PRU00108"/>
    </source>
</evidence>
<keyword evidence="6 8" id="KW-0539">Nucleus</keyword>
<comment type="subcellular location">
    <subcellularLocation>
        <location evidence="1 8 9">Nucleus</location>
    </subcellularLocation>
</comment>